<sequence length="133" mass="14828">MKALLALGIGGLLLAGCAAHPTQPESDQEYRVEWVGPRPLVGHSHVSMTFDGEGRAFGNAGCNHWFANYQMEGDKLTFSQPGSTRRMCAPAVMEQEQRFLALLGSVQRWDITEKGELRLWPETGRAIRMWPVD</sequence>
<dbReference type="KEGG" id="pkc:PKB_1350"/>
<reference evidence="3 4" key="2">
    <citation type="submission" date="2014-05" db="EMBL/GenBank/DDBJ databases">
        <title>Genome sequence of the 3-chlorobenzoate degrading bacterium Pseudomonas knackmussii B13 shows multiple evidence for horizontal gene transfer.</title>
        <authorList>
            <person name="Miyazaki R."/>
            <person name="Bertelli C."/>
            <person name="Falquet L."/>
            <person name="Robinson-Rechavi M."/>
            <person name="Gharib W."/>
            <person name="Roy S."/>
            <person name="Van der Meer J.R."/>
        </authorList>
    </citation>
    <scope>NUCLEOTIDE SEQUENCE [LARGE SCALE GENOMIC DNA]</scope>
    <source>
        <strain evidence="3 4">B13</strain>
    </source>
</reference>
<dbReference type="PROSITE" id="PS51257">
    <property type="entry name" value="PROKAR_LIPOPROTEIN"/>
    <property type="match status" value="1"/>
</dbReference>
<dbReference type="PANTHER" id="PTHR35535:SF1">
    <property type="entry name" value="HEAT SHOCK PROTEIN HSLJ"/>
    <property type="match status" value="1"/>
</dbReference>
<gene>
    <name evidence="3" type="ORF">PKB_1350</name>
</gene>
<dbReference type="PATRIC" id="fig|1301098.3.peg.1342"/>
<feature type="domain" description="DUF306" evidence="2">
    <location>
        <begin position="26"/>
        <end position="126"/>
    </location>
</feature>
<proteinExistence type="predicted"/>
<dbReference type="eggNOG" id="COG3187">
    <property type="taxonomic scope" value="Bacteria"/>
</dbReference>
<dbReference type="PANTHER" id="PTHR35535">
    <property type="entry name" value="HEAT SHOCK PROTEIN HSLJ"/>
    <property type="match status" value="1"/>
</dbReference>
<protein>
    <recommendedName>
        <fullName evidence="2">DUF306 domain-containing protein</fullName>
    </recommendedName>
</protein>
<keyword evidence="4" id="KW-1185">Reference proteome</keyword>
<feature type="chain" id="PRO_5001533155" description="DUF306 domain-containing protein" evidence="1">
    <location>
        <begin position="19"/>
        <end position="133"/>
    </location>
</feature>
<evidence type="ECO:0000256" key="1">
    <source>
        <dbReference type="SAM" id="SignalP"/>
    </source>
</evidence>
<dbReference type="Pfam" id="PF03724">
    <property type="entry name" value="META"/>
    <property type="match status" value="1"/>
</dbReference>
<dbReference type="InterPro" id="IPR005184">
    <property type="entry name" value="DUF306_Meta_HslJ"/>
</dbReference>
<dbReference type="Proteomes" id="UP000025241">
    <property type="component" value="Chromosome I"/>
</dbReference>
<dbReference type="RefSeq" id="WP_043250096.1">
    <property type="nucleotide sequence ID" value="NZ_HG322950.1"/>
</dbReference>
<dbReference type="OrthoDB" id="5348860at2"/>
<dbReference type="EMBL" id="HG322950">
    <property type="protein sequence ID" value="CDF82713.1"/>
    <property type="molecule type" value="Genomic_DNA"/>
</dbReference>
<organism evidence="3 4">
    <name type="scientific">Pseudomonas knackmussii (strain DSM 6978 / CCUG 54928 / LMG 23759 / B13)</name>
    <dbReference type="NCBI Taxonomy" id="1301098"/>
    <lineage>
        <taxon>Bacteria</taxon>
        <taxon>Pseudomonadati</taxon>
        <taxon>Pseudomonadota</taxon>
        <taxon>Gammaproteobacteria</taxon>
        <taxon>Pseudomonadales</taxon>
        <taxon>Pseudomonadaceae</taxon>
        <taxon>Pseudomonas</taxon>
    </lineage>
</organism>
<reference evidence="3 4" key="1">
    <citation type="submission" date="2013-03" db="EMBL/GenBank/DDBJ databases">
        <authorList>
            <person name="Linke B."/>
        </authorList>
    </citation>
    <scope>NUCLEOTIDE SEQUENCE [LARGE SCALE GENOMIC DNA]</scope>
    <source>
        <strain evidence="3 4">B13</strain>
    </source>
</reference>
<evidence type="ECO:0000259" key="2">
    <source>
        <dbReference type="Pfam" id="PF03724"/>
    </source>
</evidence>
<dbReference type="Gene3D" id="2.40.128.270">
    <property type="match status" value="1"/>
</dbReference>
<dbReference type="HOGENOM" id="CLU_075808_6_3_6"/>
<dbReference type="STRING" id="1301098.PKB_1350"/>
<keyword evidence="1" id="KW-0732">Signal</keyword>
<dbReference type="InterPro" id="IPR053147">
    <property type="entry name" value="Hsp_HslJ-like"/>
</dbReference>
<accession>A0A024HE22</accession>
<name>A0A024HE22_PSEKB</name>
<evidence type="ECO:0000313" key="4">
    <source>
        <dbReference type="Proteomes" id="UP000025241"/>
    </source>
</evidence>
<dbReference type="AlphaFoldDB" id="A0A024HE22"/>
<dbReference type="InterPro" id="IPR038670">
    <property type="entry name" value="HslJ-like_sf"/>
</dbReference>
<evidence type="ECO:0000313" key="3">
    <source>
        <dbReference type="EMBL" id="CDF82713.1"/>
    </source>
</evidence>
<feature type="signal peptide" evidence="1">
    <location>
        <begin position="1"/>
        <end position="18"/>
    </location>
</feature>